<dbReference type="PRINTS" id="PR00439">
    <property type="entry name" value="11SGLOBULIN"/>
</dbReference>
<dbReference type="SUPFAM" id="SSF51182">
    <property type="entry name" value="RmlC-like cupins"/>
    <property type="match status" value="1"/>
</dbReference>
<feature type="chain" id="PRO_5036173302" description="Cupin type-1 domain-containing protein" evidence="6">
    <location>
        <begin position="26"/>
        <end position="446"/>
    </location>
</feature>
<keyword evidence="3" id="KW-0758">Storage protein</keyword>
<gene>
    <name evidence="8" type="ORF">MERR_LOCUS22389</name>
    <name evidence="9" type="ORF">MERR_LOCUS39872</name>
</gene>
<dbReference type="AlphaFoldDB" id="A0A6D2IX54"/>
<evidence type="ECO:0000256" key="2">
    <source>
        <dbReference type="ARBA" id="ARBA00022729"/>
    </source>
</evidence>
<feature type="domain" description="Cupin type-1" evidence="7">
    <location>
        <begin position="42"/>
        <end position="229"/>
    </location>
</feature>
<reference evidence="8 10" key="1">
    <citation type="submission" date="2020-01" db="EMBL/GenBank/DDBJ databases">
        <authorList>
            <person name="Mishra B."/>
        </authorList>
    </citation>
    <scope>NUCLEOTIDE SEQUENCE [LARGE SCALE GENOMIC DNA]</scope>
</reference>
<dbReference type="CDD" id="cd02243">
    <property type="entry name" value="cupin_11S_legumin_C"/>
    <property type="match status" value="1"/>
</dbReference>
<dbReference type="EMBL" id="CACVBM020001152">
    <property type="protein sequence ID" value="CAA7035154.1"/>
    <property type="molecule type" value="Genomic_DNA"/>
</dbReference>
<proteinExistence type="inferred from homology"/>
<organism evidence="8 10">
    <name type="scientific">Microthlaspi erraticum</name>
    <dbReference type="NCBI Taxonomy" id="1685480"/>
    <lineage>
        <taxon>Eukaryota</taxon>
        <taxon>Viridiplantae</taxon>
        <taxon>Streptophyta</taxon>
        <taxon>Embryophyta</taxon>
        <taxon>Tracheophyta</taxon>
        <taxon>Spermatophyta</taxon>
        <taxon>Magnoliopsida</taxon>
        <taxon>eudicotyledons</taxon>
        <taxon>Gunneridae</taxon>
        <taxon>Pentapetalae</taxon>
        <taxon>rosids</taxon>
        <taxon>malvids</taxon>
        <taxon>Brassicales</taxon>
        <taxon>Brassicaceae</taxon>
        <taxon>Coluteocarpeae</taxon>
        <taxon>Microthlaspi</taxon>
    </lineage>
</organism>
<dbReference type="InterPro" id="IPR006045">
    <property type="entry name" value="Cupin_1"/>
</dbReference>
<keyword evidence="4" id="KW-0708">Seed storage protein</keyword>
<evidence type="ECO:0000259" key="7">
    <source>
        <dbReference type="SMART" id="SM00835"/>
    </source>
</evidence>
<evidence type="ECO:0000256" key="3">
    <source>
        <dbReference type="ARBA" id="ARBA00022761"/>
    </source>
</evidence>
<feature type="domain" description="Cupin type-1" evidence="7">
    <location>
        <begin position="278"/>
        <end position="427"/>
    </location>
</feature>
<dbReference type="GO" id="GO:0010431">
    <property type="term" value="P:seed maturation"/>
    <property type="evidence" value="ECO:0007669"/>
    <property type="project" value="UniProtKB-ARBA"/>
</dbReference>
<dbReference type="InterPro" id="IPR011051">
    <property type="entry name" value="RmlC_Cupin_sf"/>
</dbReference>
<evidence type="ECO:0000256" key="1">
    <source>
        <dbReference type="ARBA" id="ARBA00007178"/>
    </source>
</evidence>
<dbReference type="Gene3D" id="2.60.120.10">
    <property type="entry name" value="Jelly Rolls"/>
    <property type="match status" value="2"/>
</dbReference>
<keyword evidence="10" id="KW-1185">Reference proteome</keyword>
<name>A0A6D2IX54_9BRAS</name>
<sequence length="446" mass="49279">MDKLLFSLLSVVSLTLLLFSHGSEARQRELPLLNACHFSLINSLRPAQATKFEAGQMEVWDHTSPELQCAGVTFARITLQPNSIFLPAFFSPPALAYVVQGEGVMGTIAPGCPETYQEVGGGRGEQRGGFEDMHQKLENFRQGDVFASLAGVSQWWYNRGNSDVVIVMVLDVTNRENQLDQNPRMFQIAGSRTQEEQQPLTWPSGKNAFSGFDPNIIAEAFKIDIETAKQLQNQNDNRGNIVRANGPLHFAIPSPRQWQQDGTVNGIEETYCSARLHENIDDPERSDFFSTRAGRISTLNSFNLPVLRLVRLNAVRGVLYSGGMVLPQWTATAHTLLYSTGGQARIQVVDDNGMSVFDEQVGQGQLLLVPQGFAVVKIAGETGFEWISFKTNDNSYINSISGETSFLRAVPLDVIKASYGVTEEEAKRIKFSQQETMLAMSLSSSS</sequence>
<dbReference type="CDD" id="cd02242">
    <property type="entry name" value="cupin_11S_legumin_N"/>
    <property type="match status" value="1"/>
</dbReference>
<evidence type="ECO:0000313" key="8">
    <source>
        <dbReference type="EMBL" id="CAA7035154.1"/>
    </source>
</evidence>
<dbReference type="FunFam" id="2.60.120.10:FF:000073">
    <property type="entry name" value="Glycinin G1"/>
    <property type="match status" value="1"/>
</dbReference>
<dbReference type="OrthoDB" id="2016041at2759"/>
<protein>
    <recommendedName>
        <fullName evidence="7">Cupin type-1 domain-containing protein</fullName>
    </recommendedName>
</protein>
<dbReference type="InterPro" id="IPR014710">
    <property type="entry name" value="RmlC-like_jellyroll"/>
</dbReference>
<dbReference type="EMBL" id="CACVBM020001506">
    <property type="protein sequence ID" value="CAA7052637.1"/>
    <property type="molecule type" value="Genomic_DNA"/>
</dbReference>
<feature type="signal peptide" evidence="6">
    <location>
        <begin position="1"/>
        <end position="25"/>
    </location>
</feature>
<evidence type="ECO:0000313" key="9">
    <source>
        <dbReference type="EMBL" id="CAA7052637.1"/>
    </source>
</evidence>
<evidence type="ECO:0000313" key="10">
    <source>
        <dbReference type="Proteomes" id="UP000467841"/>
    </source>
</evidence>
<evidence type="ECO:0000256" key="5">
    <source>
        <dbReference type="ARBA" id="ARBA00023157"/>
    </source>
</evidence>
<comment type="similarity">
    <text evidence="1">Belongs to the 11S seed storage protein (globulins) family.</text>
</comment>
<dbReference type="GO" id="GO:0045735">
    <property type="term" value="F:nutrient reservoir activity"/>
    <property type="evidence" value="ECO:0007669"/>
    <property type="project" value="UniProtKB-KW"/>
</dbReference>
<dbReference type="InterPro" id="IPR050253">
    <property type="entry name" value="Seed_Storage-Functional"/>
</dbReference>
<dbReference type="Proteomes" id="UP000467841">
    <property type="component" value="Unassembled WGS sequence"/>
</dbReference>
<dbReference type="SMART" id="SM00835">
    <property type="entry name" value="Cupin_1"/>
    <property type="match status" value="2"/>
</dbReference>
<dbReference type="PANTHER" id="PTHR31189:SF38">
    <property type="entry name" value="12S SEED STORAGE PROTEIN CRD"/>
    <property type="match status" value="1"/>
</dbReference>
<keyword evidence="2 6" id="KW-0732">Signal</keyword>
<dbReference type="PANTHER" id="PTHR31189">
    <property type="entry name" value="OS03G0336100 PROTEIN-RELATED"/>
    <property type="match status" value="1"/>
</dbReference>
<accession>A0A6D2IX54</accession>
<dbReference type="Pfam" id="PF00190">
    <property type="entry name" value="Cupin_1"/>
    <property type="match status" value="2"/>
</dbReference>
<evidence type="ECO:0000256" key="4">
    <source>
        <dbReference type="ARBA" id="ARBA00023129"/>
    </source>
</evidence>
<keyword evidence="5" id="KW-1015">Disulfide bond</keyword>
<evidence type="ECO:0000256" key="6">
    <source>
        <dbReference type="SAM" id="SignalP"/>
    </source>
</evidence>
<dbReference type="InterPro" id="IPR006044">
    <property type="entry name" value="11S_seedstore_pln"/>
</dbReference>